<dbReference type="EMBL" id="JAXOVC010000003">
    <property type="protein sequence ID" value="KAK4503895.1"/>
    <property type="molecule type" value="Genomic_DNA"/>
</dbReference>
<protein>
    <submittedName>
        <fullName evidence="2">Uncharacterized protein</fullName>
    </submittedName>
</protein>
<evidence type="ECO:0000256" key="1">
    <source>
        <dbReference type="SAM" id="MobiDB-lite"/>
    </source>
</evidence>
<dbReference type="InterPro" id="IPR009072">
    <property type="entry name" value="Histone-fold"/>
</dbReference>
<evidence type="ECO:0000313" key="2">
    <source>
        <dbReference type="EMBL" id="KAK4503895.1"/>
    </source>
</evidence>
<keyword evidence="3" id="KW-1185">Reference proteome</keyword>
<dbReference type="Gene3D" id="1.10.20.10">
    <property type="entry name" value="Histone, subunit A"/>
    <property type="match status" value="1"/>
</dbReference>
<comment type="caution">
    <text evidence="2">The sequence shown here is derived from an EMBL/GenBank/DDBJ whole genome shotgun (WGS) entry which is preliminary data.</text>
</comment>
<reference evidence="2 3" key="1">
    <citation type="journal article" date="2023" name="G3 (Bethesda)">
        <title>A chromosome-level genome assembly of Zasmidium syzygii isolated from banana leaves.</title>
        <authorList>
            <person name="van Westerhoven A.C."/>
            <person name="Mehrabi R."/>
            <person name="Talebi R."/>
            <person name="Steentjes M.B.F."/>
            <person name="Corcolon B."/>
            <person name="Chong P.A."/>
            <person name="Kema G.H.J."/>
            <person name="Seidl M.F."/>
        </authorList>
    </citation>
    <scope>NUCLEOTIDE SEQUENCE [LARGE SCALE GENOMIC DNA]</scope>
    <source>
        <strain evidence="2 3">P124</strain>
    </source>
</reference>
<feature type="region of interest" description="Disordered" evidence="1">
    <location>
        <begin position="1"/>
        <end position="29"/>
    </location>
</feature>
<name>A0ABR0ERX9_ZASCE</name>
<dbReference type="SUPFAM" id="SSF47113">
    <property type="entry name" value="Histone-fold"/>
    <property type="match status" value="1"/>
</dbReference>
<organism evidence="2 3">
    <name type="scientific">Zasmidium cellare</name>
    <name type="common">Wine cellar mold</name>
    <name type="synonym">Racodium cellare</name>
    <dbReference type="NCBI Taxonomy" id="395010"/>
    <lineage>
        <taxon>Eukaryota</taxon>
        <taxon>Fungi</taxon>
        <taxon>Dikarya</taxon>
        <taxon>Ascomycota</taxon>
        <taxon>Pezizomycotina</taxon>
        <taxon>Dothideomycetes</taxon>
        <taxon>Dothideomycetidae</taxon>
        <taxon>Mycosphaerellales</taxon>
        <taxon>Mycosphaerellaceae</taxon>
        <taxon>Zasmidium</taxon>
    </lineage>
</organism>
<sequence length="111" mass="12567">MAREKQTAHPAPWVKTADHKKGEYPPITKTSTTASETFIIRKERLNQLMVEIAMGINPDLRVEALAVEALRAAGELFLWDLCATHNGRVFLSPEEYKLAKRVSKQWTAFAE</sequence>
<accession>A0ABR0ERX9</accession>
<evidence type="ECO:0000313" key="3">
    <source>
        <dbReference type="Proteomes" id="UP001305779"/>
    </source>
</evidence>
<dbReference type="Proteomes" id="UP001305779">
    <property type="component" value="Unassembled WGS sequence"/>
</dbReference>
<proteinExistence type="predicted"/>
<gene>
    <name evidence="2" type="ORF">PRZ48_004810</name>
</gene>